<dbReference type="Pfam" id="PF14239">
    <property type="entry name" value="RRXRR"/>
    <property type="match status" value="1"/>
</dbReference>
<dbReference type="SMART" id="SM00507">
    <property type="entry name" value="HNHc"/>
    <property type="match status" value="1"/>
</dbReference>
<dbReference type="Pfam" id="PF01844">
    <property type="entry name" value="HNH"/>
    <property type="match status" value="1"/>
</dbReference>
<evidence type="ECO:0000259" key="1">
    <source>
        <dbReference type="SMART" id="SM00507"/>
    </source>
</evidence>
<keyword evidence="2" id="KW-0540">Nuclease</keyword>
<evidence type="ECO:0000313" key="3">
    <source>
        <dbReference type="Proteomes" id="UP000603457"/>
    </source>
</evidence>
<dbReference type="InterPro" id="IPR052892">
    <property type="entry name" value="NA-targeting_endonuclease"/>
</dbReference>
<dbReference type="InterPro" id="IPR002711">
    <property type="entry name" value="HNH"/>
</dbReference>
<feature type="domain" description="HNH nuclease" evidence="1">
    <location>
        <begin position="185"/>
        <end position="236"/>
    </location>
</feature>
<reference evidence="2 3" key="1">
    <citation type="journal article" date="2020" name="ISME J.">
        <title>Comparative genomics reveals insights into cyanobacterial evolution and habitat adaptation.</title>
        <authorList>
            <person name="Chen M.Y."/>
            <person name="Teng W.K."/>
            <person name="Zhao L."/>
            <person name="Hu C.X."/>
            <person name="Zhou Y.K."/>
            <person name="Han B.P."/>
            <person name="Song L.R."/>
            <person name="Shu W.S."/>
        </authorList>
    </citation>
    <scope>NUCLEOTIDE SEQUENCE [LARGE SCALE GENOMIC DNA]</scope>
    <source>
        <strain evidence="2 3">FACHB-130</strain>
    </source>
</reference>
<comment type="caution">
    <text evidence="2">The sequence shown here is derived from an EMBL/GenBank/DDBJ whole genome shotgun (WGS) entry which is preliminary data.</text>
</comment>
<proteinExistence type="predicted"/>
<dbReference type="GO" id="GO:0004519">
    <property type="term" value="F:endonuclease activity"/>
    <property type="evidence" value="ECO:0007669"/>
    <property type="project" value="UniProtKB-KW"/>
</dbReference>
<dbReference type="Proteomes" id="UP000603457">
    <property type="component" value="Unassembled WGS sequence"/>
</dbReference>
<dbReference type="InterPro" id="IPR003615">
    <property type="entry name" value="HNH_nuc"/>
</dbReference>
<organism evidence="2 3">
    <name type="scientific">Nostoc spongiaeforme FACHB-130</name>
    <dbReference type="NCBI Taxonomy" id="1357510"/>
    <lineage>
        <taxon>Bacteria</taxon>
        <taxon>Bacillati</taxon>
        <taxon>Cyanobacteriota</taxon>
        <taxon>Cyanophyceae</taxon>
        <taxon>Nostocales</taxon>
        <taxon>Nostocaceae</taxon>
        <taxon>Nostoc</taxon>
    </lineage>
</organism>
<dbReference type="PANTHER" id="PTHR33877:SF2">
    <property type="entry name" value="OS07G0170200 PROTEIN"/>
    <property type="match status" value="1"/>
</dbReference>
<dbReference type="PANTHER" id="PTHR33877">
    <property type="entry name" value="SLL1193 PROTEIN"/>
    <property type="match status" value="1"/>
</dbReference>
<dbReference type="EMBL" id="JACJTB010000040">
    <property type="protein sequence ID" value="MBD2597298.1"/>
    <property type="molecule type" value="Genomic_DNA"/>
</dbReference>
<evidence type="ECO:0000313" key="2">
    <source>
        <dbReference type="EMBL" id="MBD2597298.1"/>
    </source>
</evidence>
<accession>A0ABR8G257</accession>
<keyword evidence="3" id="KW-1185">Reference proteome</keyword>
<sequence length="427" mass="48257">MSKVFVLDTEKRPLDPIHSAQARQLLRNKKAAVYRRFPFTIILKESRADASVSDLRIKLDPGAKITGIALVNDSTGEVVFAADLKHRGFAIIDALISRRQLRRSRRNRKTRYRKPRFLNRTRPEGWLAPSLMSQVHNVETWVNRLRKFAPITAISTELVKFDMQLMRNPEIEGKEYQQGTLAGYETREFLLEKWNRQCAYCGIKDIPLQIEHIHPRSKGGSNSITNLTLSCEKCNVKKGTKDIKDFLKKDPTRLQKILAQAKKPLADAAAVNATRYKLLEVLKSTDLPVECGSGGLTKFNRTNQQLQKTHWLDAACVGQSTPILIIKGIKPLLITANGHGTRQMCRTDKFGFPNRYVPKLKFIKGFQTGDIVKAVVTNGKKIGEYIGRVAVRSTGSFNISAQRGLIQGINYKFCKSIHKKDGYSYSS</sequence>
<dbReference type="CDD" id="cd00085">
    <property type="entry name" value="HNHc"/>
    <property type="match status" value="1"/>
</dbReference>
<dbReference type="RefSeq" id="WP_190969970.1">
    <property type="nucleotide sequence ID" value="NZ_JACJTB010000040.1"/>
</dbReference>
<keyword evidence="2" id="KW-0378">Hydrolase</keyword>
<dbReference type="Gene3D" id="1.10.30.50">
    <property type="match status" value="1"/>
</dbReference>
<protein>
    <submittedName>
        <fullName evidence="2">HNH endonuclease</fullName>
    </submittedName>
</protein>
<dbReference type="InterPro" id="IPR025938">
    <property type="entry name" value="RRXRR_dom"/>
</dbReference>
<dbReference type="NCBIfam" id="NF040563">
    <property type="entry name" value="guided_IscB"/>
    <property type="match status" value="1"/>
</dbReference>
<name>A0ABR8G257_9NOSO</name>
<dbReference type="InterPro" id="IPR047693">
    <property type="entry name" value="RNA-guided_IscB-like"/>
</dbReference>
<gene>
    <name evidence="2" type="ORF">H6G74_23680</name>
</gene>
<keyword evidence="2" id="KW-0255">Endonuclease</keyword>